<dbReference type="InterPro" id="IPR021771">
    <property type="entry name" value="Triacylglycerol_lipase_N"/>
</dbReference>
<keyword evidence="6" id="KW-0175">Coiled coil</keyword>
<dbReference type="GeneID" id="25975342"/>
<dbReference type="GO" id="GO:0004806">
    <property type="term" value="F:triacylglycerol lipase activity"/>
    <property type="evidence" value="ECO:0007669"/>
    <property type="project" value="InterPro"/>
</dbReference>
<feature type="domain" description="PNPLA" evidence="8">
    <location>
        <begin position="346"/>
        <end position="543"/>
    </location>
</feature>
<dbReference type="Pfam" id="PF11815">
    <property type="entry name" value="DUF3336"/>
    <property type="match status" value="1"/>
</dbReference>
<evidence type="ECO:0000256" key="7">
    <source>
        <dbReference type="SAM" id="MobiDB-lite"/>
    </source>
</evidence>
<dbReference type="InterPro" id="IPR016035">
    <property type="entry name" value="Acyl_Trfase/lysoPLipase"/>
</dbReference>
<dbReference type="PROSITE" id="PS51635">
    <property type="entry name" value="PNPLA"/>
    <property type="match status" value="1"/>
</dbReference>
<evidence type="ECO:0000256" key="1">
    <source>
        <dbReference type="ARBA" id="ARBA00002682"/>
    </source>
</evidence>
<evidence type="ECO:0000256" key="3">
    <source>
        <dbReference type="ARBA" id="ARBA00022963"/>
    </source>
</evidence>
<feature type="region of interest" description="Disordered" evidence="7">
    <location>
        <begin position="121"/>
        <end position="154"/>
    </location>
</feature>
<proteinExistence type="predicted"/>
<comment type="function">
    <text evidence="1">Probable lipid hydrolase.</text>
</comment>
<dbReference type="HOGENOM" id="CLU_009031_1_1_1"/>
<dbReference type="RefSeq" id="XP_014171794.1">
    <property type="nucleotide sequence ID" value="XM_014316319.1"/>
</dbReference>
<dbReference type="GO" id="GO:0016042">
    <property type="term" value="P:lipid catabolic process"/>
    <property type="evidence" value="ECO:0007669"/>
    <property type="project" value="UniProtKB-UniRule"/>
</dbReference>
<feature type="region of interest" description="Disordered" evidence="7">
    <location>
        <begin position="845"/>
        <end position="939"/>
    </location>
</feature>
<dbReference type="InParanoid" id="F0XIR6"/>
<feature type="compositionally biased region" description="Acidic residues" evidence="7">
    <location>
        <begin position="917"/>
        <end position="939"/>
    </location>
</feature>
<evidence type="ECO:0000256" key="2">
    <source>
        <dbReference type="ARBA" id="ARBA00022801"/>
    </source>
</evidence>
<dbReference type="Pfam" id="PF01734">
    <property type="entry name" value="Patatin"/>
    <property type="match status" value="1"/>
</dbReference>
<dbReference type="EMBL" id="GL629782">
    <property type="protein sequence ID" value="EFX02312.1"/>
    <property type="molecule type" value="Genomic_DNA"/>
</dbReference>
<feature type="active site" description="Nucleophile" evidence="5">
    <location>
        <position position="379"/>
    </location>
</feature>
<dbReference type="InterPro" id="IPR002641">
    <property type="entry name" value="PNPLA_dom"/>
</dbReference>
<dbReference type="PANTHER" id="PTHR14226:SF10">
    <property type="entry name" value="TRIACYLGLYCEROL LIPASE 4-RELATED"/>
    <property type="match status" value="1"/>
</dbReference>
<dbReference type="Proteomes" id="UP000007796">
    <property type="component" value="Unassembled WGS sequence"/>
</dbReference>
<dbReference type="STRING" id="655863.F0XIR6"/>
<keyword evidence="3 5" id="KW-0442">Lipid degradation</keyword>
<dbReference type="Gene3D" id="3.40.1090.10">
    <property type="entry name" value="Cytosolic phospholipase A2 catalytic domain"/>
    <property type="match status" value="2"/>
</dbReference>
<evidence type="ECO:0000256" key="6">
    <source>
        <dbReference type="SAM" id="Coils"/>
    </source>
</evidence>
<evidence type="ECO:0000313" key="10">
    <source>
        <dbReference type="Proteomes" id="UP000007796"/>
    </source>
</evidence>
<dbReference type="OrthoDB" id="10049244at2759"/>
<feature type="compositionally biased region" description="Polar residues" evidence="7">
    <location>
        <begin position="853"/>
        <end position="871"/>
    </location>
</feature>
<sequence>MFVSWRCTFDRRLDNSTSGKAERGRRDNSPQTRLCPNNIANRSRRSFGEIASAQVFVDSLVSYSRLCTSAMPLASTLPNSMASLLAATGCVRGPPFEGRARRPVTVASGVSDPFTLSLPMDDVLLPPTEGRHGASKGVQRPDQRDSHLSVPPAGFGERLSSVASQLSGMLPFGHAQSRAERRLLQLKNEQRQLLQQRIESAETYEEWEAAARQLDKLEQHDAWKRRDNDSDISSDSEELYNPQVVAARLQELETALASGDMRQMLHLVRTALSRNVGGISSGGLYRQANTGTKQLVERYVQASVALVEAVAERSRSAKGGLPAGLTHGAMLEQLLLARTSYGRSALVLSGGSVYGMAHIGVLKALFERRLLPRIISGTSAGSIVAAVVCTRTDEEMPGMLSAFAQGDLAVFTDKDHPDSWLTHIGRVLRFGTWHDSRHLSRVMRGILGDMTFQEAFNRTRRILNITVSSRPGLQLPSLLNYLTAPDVMVWSAVVASCSIPGVFDPRPLLVRDGDSGEHVPWDPAEQLWIDGSLDNDVPVERLGEMLNVNHFIVSQTNPHIVLLVDREGRRRRDVASAYAPVRSSVGRLLHTAGWLGKSEAIYCLESLVDLGVFRDSLSMAVQMLSQKYTADINILPRMSLAWGSHLIRNPTAEFMLEACRVGELATWPSICRIQQTCAVELALDRAVYQLRERIAFGSSQVNLRRFFAGSHQLQVSGSGSEGSEGDQRGRAFGLRRSQSGVALMHDDVVEESDEQTTSTVALPLPKRRRGSGSSIQLLARRRRNRHELETILSEDGRRESSDADLDEVQTSRHEVRPSLAVRRGIVDMSLSGGGERMCTVVHDSRPGRLAPFRQNSLQQLPMQSKTPSPSASLARRSYGFGNIGNGGTGLTPLTMGDSWDGQYCDVSSSPETNTDKQDEDSDDEEDDDEEDDDESEVDS</sequence>
<organism evidence="10">
    <name type="scientific">Grosmannia clavigera (strain kw1407 / UAMH 11150)</name>
    <name type="common">Blue stain fungus</name>
    <name type="synonym">Graphiocladiella clavigera</name>
    <dbReference type="NCBI Taxonomy" id="655863"/>
    <lineage>
        <taxon>Eukaryota</taxon>
        <taxon>Fungi</taxon>
        <taxon>Dikarya</taxon>
        <taxon>Ascomycota</taxon>
        <taxon>Pezizomycotina</taxon>
        <taxon>Sordariomycetes</taxon>
        <taxon>Sordariomycetidae</taxon>
        <taxon>Ophiostomatales</taxon>
        <taxon>Ophiostomataceae</taxon>
        <taxon>Leptographium</taxon>
    </lineage>
</organism>
<dbReference type="InterPro" id="IPR050301">
    <property type="entry name" value="NTE"/>
</dbReference>
<keyword evidence="2 5" id="KW-0378">Hydrolase</keyword>
<dbReference type="AlphaFoldDB" id="F0XIR6"/>
<feature type="coiled-coil region" evidence="6">
    <location>
        <begin position="176"/>
        <end position="204"/>
    </location>
</feature>
<dbReference type="GO" id="GO:0006641">
    <property type="term" value="P:triglyceride metabolic process"/>
    <property type="evidence" value="ECO:0007669"/>
    <property type="project" value="UniProtKB-ARBA"/>
</dbReference>
<evidence type="ECO:0000259" key="8">
    <source>
        <dbReference type="PROSITE" id="PS51635"/>
    </source>
</evidence>
<comment type="caution">
    <text evidence="5">Lacks conserved residue(s) required for the propagation of feature annotation.</text>
</comment>
<gene>
    <name evidence="9" type="ORF">CMQ_2361</name>
</gene>
<evidence type="ECO:0000313" key="9">
    <source>
        <dbReference type="EMBL" id="EFX02312.1"/>
    </source>
</evidence>
<reference evidence="9 10" key="1">
    <citation type="journal article" date="2011" name="Proc. Natl. Acad. Sci. U.S.A.">
        <title>Genome and transcriptome analyses of the mountain pine beetle-fungal symbiont Grosmannia clavigera, a lodgepole pine pathogen.</title>
        <authorList>
            <person name="DiGuistini S."/>
            <person name="Wang Y."/>
            <person name="Liao N.Y."/>
            <person name="Taylor G."/>
            <person name="Tanguay P."/>
            <person name="Feau N."/>
            <person name="Henrissat B."/>
            <person name="Chan S.K."/>
            <person name="Hesse-Orce U."/>
            <person name="Alamouti S.M."/>
            <person name="Tsui C.K.M."/>
            <person name="Docking R.T."/>
            <person name="Levasseur A."/>
            <person name="Haridas S."/>
            <person name="Robertson G."/>
            <person name="Birol I."/>
            <person name="Holt R.A."/>
            <person name="Marra M.A."/>
            <person name="Hamelin R.C."/>
            <person name="Hirst M."/>
            <person name="Jones S.J.M."/>
            <person name="Bohlmann J."/>
            <person name="Breuil C."/>
        </authorList>
    </citation>
    <scope>NUCLEOTIDE SEQUENCE [LARGE SCALE GENOMIC DNA]</scope>
    <source>
        <strain evidence="10">kw1407 / UAMH 11150</strain>
    </source>
</reference>
<accession>F0XIR6</accession>
<keyword evidence="4 5" id="KW-0443">Lipid metabolism</keyword>
<evidence type="ECO:0000256" key="4">
    <source>
        <dbReference type="ARBA" id="ARBA00023098"/>
    </source>
</evidence>
<feature type="short sequence motif" description="GXSXG" evidence="5">
    <location>
        <begin position="377"/>
        <end position="381"/>
    </location>
</feature>
<keyword evidence="10" id="KW-1185">Reference proteome</keyword>
<feature type="active site" description="Proton acceptor" evidence="5">
    <location>
        <position position="530"/>
    </location>
</feature>
<name>F0XIR6_GROCL</name>
<evidence type="ECO:0000256" key="5">
    <source>
        <dbReference type="PROSITE-ProRule" id="PRU01161"/>
    </source>
</evidence>
<dbReference type="eggNOG" id="KOG2214">
    <property type="taxonomic scope" value="Eukaryota"/>
</dbReference>
<dbReference type="FunCoup" id="F0XIR6">
    <property type="interactions" value="115"/>
</dbReference>
<dbReference type="PANTHER" id="PTHR14226">
    <property type="entry name" value="NEUROPATHY TARGET ESTERASE/SWISS CHEESE D.MELANOGASTER"/>
    <property type="match status" value="1"/>
</dbReference>
<dbReference type="SUPFAM" id="SSF52151">
    <property type="entry name" value="FabD/lysophospholipase-like"/>
    <property type="match status" value="1"/>
</dbReference>
<protein>
    <submittedName>
        <fullName evidence="9">Lipid acyl hydrolase</fullName>
    </submittedName>
</protein>